<accession>A0AAV5FTH8</accession>
<dbReference type="Pfam" id="PF01535">
    <property type="entry name" value="PPR"/>
    <property type="match status" value="1"/>
</dbReference>
<evidence type="ECO:0008006" key="7">
    <source>
        <dbReference type="Google" id="ProtNLM"/>
    </source>
</evidence>
<feature type="repeat" description="PPR" evidence="4">
    <location>
        <begin position="287"/>
        <end position="321"/>
    </location>
</feature>
<feature type="repeat" description="PPR" evidence="4">
    <location>
        <begin position="182"/>
        <end position="216"/>
    </location>
</feature>
<evidence type="ECO:0000313" key="5">
    <source>
        <dbReference type="EMBL" id="GJN37795.1"/>
    </source>
</evidence>
<name>A0AAV5FTH8_ELECO</name>
<protein>
    <recommendedName>
        <fullName evidence="7">Pentatricopeptide repeat-containing protein</fullName>
    </recommendedName>
</protein>
<dbReference type="SUPFAM" id="SSF48452">
    <property type="entry name" value="TPR-like"/>
    <property type="match status" value="1"/>
</dbReference>
<feature type="repeat" description="PPR" evidence="4">
    <location>
        <begin position="463"/>
        <end position="497"/>
    </location>
</feature>
<feature type="repeat" description="PPR" evidence="4">
    <location>
        <begin position="322"/>
        <end position="356"/>
    </location>
</feature>
<dbReference type="Pfam" id="PF12854">
    <property type="entry name" value="PPR_1"/>
    <property type="match status" value="2"/>
</dbReference>
<keyword evidence="2" id="KW-0677">Repeat</keyword>
<comment type="similarity">
    <text evidence="1">Belongs to the PPR family. P subfamily.</text>
</comment>
<feature type="repeat" description="PPR" evidence="4">
    <location>
        <begin position="567"/>
        <end position="601"/>
    </location>
</feature>
<evidence type="ECO:0000313" key="6">
    <source>
        <dbReference type="Proteomes" id="UP001054889"/>
    </source>
</evidence>
<evidence type="ECO:0000256" key="4">
    <source>
        <dbReference type="PROSITE-ProRule" id="PRU00708"/>
    </source>
</evidence>
<feature type="repeat" description="PPR" evidence="4">
    <location>
        <begin position="674"/>
        <end position="708"/>
    </location>
</feature>
<sequence>MRLLAAAARRSSTPHRLLISLHHRLSTSATTTTAACYDPTAQFLPHGHHRGLSLPASLRRDALLALVRLLKTSPQCHLSLHVLCPCSVNPSSPSAPLDARFAAAFRLAASAPALRPFAAILLAALLPSSAWDLLSWSSTASGSASTRYGALRLALHTFLAAGMAAEALEVLARVRTSGNTPSLSALATLLRLLFRSGEVQAAWKVFEEMTARGPRPSLAIFNAMILGFCHRGMVRVGSGLLGIMGKFHVVPDVCSFNILIKGHCVFGRSEDAFKLFDEMLTSGIEPTVVTYNILVDIRCREGRMEDARKLFDEMVQVGIEANTVTFNVLIDGYAKAGQIDKADAALAEMKSRGLVPDCWTFNILAAGVNKFGKAIKLAHSTQSFNETFGSQVSTDGLDMWVCKLCWDGRLDDAWELLLGAIGQSVPVGVAGFNALIAAYSKDGFHQAAFQLYRIMNNLGLTPSSPTFSYLIMGLCKQGMLNEAHMLLEHMISKGYCASTSFTIYLDASFRAGNAVGALKCWDDMKKIGLQPDFVAFSAYINGLCRLGYAHEAYDAFIEMTRKELVPNNITYNSLISTLCRAGNVSEALALEQEMMQNGLVPDVYTNNILIDGFSREGNFMMANKRFSDMCANGLTPDVVSYNTIINACYRAHDTRRALVLMNRMLADPCEPKPDIFTYNIWMHSLCRNHMLNQAGKVLDELVAMGCTPDSVTYNTLMDGICNDVLERAMILTGRLIKMAFQPNTITVNVLLSHFCKQGFGERALMWAEKLREDSFVFDDATRNIIDWAHKEMENDHRANNIDIDKCLFLDFLIFMTYETIRITRYSNCTHASIGKSIDPASSNIPTFFDNG</sequence>
<organism evidence="5 6">
    <name type="scientific">Eleusine coracana subsp. coracana</name>
    <dbReference type="NCBI Taxonomy" id="191504"/>
    <lineage>
        <taxon>Eukaryota</taxon>
        <taxon>Viridiplantae</taxon>
        <taxon>Streptophyta</taxon>
        <taxon>Embryophyta</taxon>
        <taxon>Tracheophyta</taxon>
        <taxon>Spermatophyta</taxon>
        <taxon>Magnoliopsida</taxon>
        <taxon>Liliopsida</taxon>
        <taxon>Poales</taxon>
        <taxon>Poaceae</taxon>
        <taxon>PACMAD clade</taxon>
        <taxon>Chloridoideae</taxon>
        <taxon>Cynodonteae</taxon>
        <taxon>Eleusininae</taxon>
        <taxon>Eleusine</taxon>
    </lineage>
</organism>
<evidence type="ECO:0000256" key="3">
    <source>
        <dbReference type="ARBA" id="ARBA00022946"/>
    </source>
</evidence>
<dbReference type="AlphaFoldDB" id="A0AAV5FTH8"/>
<dbReference type="PANTHER" id="PTHR47941">
    <property type="entry name" value="PENTATRICOPEPTIDE REPEAT-CONTAINING PROTEIN 3, MITOCHONDRIAL"/>
    <property type="match status" value="1"/>
</dbReference>
<dbReference type="InterPro" id="IPR011990">
    <property type="entry name" value="TPR-like_helical_dom_sf"/>
</dbReference>
<proteinExistence type="inferred from homology"/>
<dbReference type="PROSITE" id="PS51375">
    <property type="entry name" value="PPR"/>
    <property type="match status" value="11"/>
</dbReference>
<dbReference type="EMBL" id="BQKI01000095">
    <property type="protein sequence ID" value="GJN37795.1"/>
    <property type="molecule type" value="Genomic_DNA"/>
</dbReference>
<evidence type="ECO:0000256" key="2">
    <source>
        <dbReference type="ARBA" id="ARBA00022737"/>
    </source>
</evidence>
<feature type="repeat" description="PPR" evidence="4">
    <location>
        <begin position="602"/>
        <end position="636"/>
    </location>
</feature>
<comment type="caution">
    <text evidence="5">The sequence shown here is derived from an EMBL/GenBank/DDBJ whole genome shotgun (WGS) entry which is preliminary data.</text>
</comment>
<dbReference type="Pfam" id="PF13041">
    <property type="entry name" value="PPR_2"/>
    <property type="match status" value="6"/>
</dbReference>
<gene>
    <name evidence="5" type="primary">gb26784</name>
    <name evidence="5" type="ORF">PR202_gb26784</name>
</gene>
<reference evidence="5" key="1">
    <citation type="journal article" date="2018" name="DNA Res.">
        <title>Multiple hybrid de novo genome assembly of finger millet, an orphan allotetraploid crop.</title>
        <authorList>
            <person name="Hatakeyama M."/>
            <person name="Aluri S."/>
            <person name="Balachadran M.T."/>
            <person name="Sivarajan S.R."/>
            <person name="Patrignani A."/>
            <person name="Gruter S."/>
            <person name="Poveda L."/>
            <person name="Shimizu-Inatsugi R."/>
            <person name="Baeten J."/>
            <person name="Francoijs K.J."/>
            <person name="Nataraja K.N."/>
            <person name="Reddy Y.A.N."/>
            <person name="Phadnis S."/>
            <person name="Ravikumar R.L."/>
            <person name="Schlapbach R."/>
            <person name="Sreeman S.M."/>
            <person name="Shimizu K.K."/>
        </authorList>
    </citation>
    <scope>NUCLEOTIDE SEQUENCE</scope>
</reference>
<dbReference type="InterPro" id="IPR002885">
    <property type="entry name" value="PPR_rpt"/>
</dbReference>
<dbReference type="Proteomes" id="UP001054889">
    <property type="component" value="Unassembled WGS sequence"/>
</dbReference>
<keyword evidence="6" id="KW-1185">Reference proteome</keyword>
<feature type="repeat" description="PPR" evidence="4">
    <location>
        <begin position="637"/>
        <end position="671"/>
    </location>
</feature>
<feature type="repeat" description="PPR" evidence="4">
    <location>
        <begin position="252"/>
        <end position="286"/>
    </location>
</feature>
<reference evidence="5" key="2">
    <citation type="submission" date="2021-12" db="EMBL/GenBank/DDBJ databases">
        <title>Resequencing data analysis of finger millet.</title>
        <authorList>
            <person name="Hatakeyama M."/>
            <person name="Aluri S."/>
            <person name="Balachadran M.T."/>
            <person name="Sivarajan S.R."/>
            <person name="Poveda L."/>
            <person name="Shimizu-Inatsugi R."/>
            <person name="Schlapbach R."/>
            <person name="Sreeman S.M."/>
            <person name="Shimizu K.K."/>
        </authorList>
    </citation>
    <scope>NUCLEOTIDE SEQUENCE</scope>
</reference>
<evidence type="ECO:0000256" key="1">
    <source>
        <dbReference type="ARBA" id="ARBA00007626"/>
    </source>
</evidence>
<dbReference type="Gene3D" id="1.25.40.10">
    <property type="entry name" value="Tetratricopeptide repeat domain"/>
    <property type="match status" value="6"/>
</dbReference>
<feature type="repeat" description="PPR" evidence="4">
    <location>
        <begin position="532"/>
        <end position="566"/>
    </location>
</feature>
<keyword evidence="3" id="KW-0809">Transit peptide</keyword>
<dbReference type="NCBIfam" id="TIGR00756">
    <property type="entry name" value="PPR"/>
    <property type="match status" value="10"/>
</dbReference>
<feature type="repeat" description="PPR" evidence="4">
    <location>
        <begin position="428"/>
        <end position="462"/>
    </location>
</feature>